<feature type="coiled-coil region" evidence="1">
    <location>
        <begin position="38"/>
        <end position="65"/>
    </location>
</feature>
<sequence length="175" mass="19971">MKRQPNPRIARWLAGAGLLFSGMIIGSALYMSMHQANFSQLVKRNTELFDENENLKKEIQNLNKFKHSQSVVKKITVRLEKSTLDPLVEQELRQQVQKKLEPFYEGHSLSIFTSGKESERLAEIRKLQEIVTNQYSVNDQSYKLEATGIAIVQTELIVFVKTSAALGSIGSFHFR</sequence>
<comment type="caution">
    <text evidence="3">The sequence shown here is derived from an EMBL/GenBank/DDBJ whole genome shotgun (WGS) entry which is preliminary data.</text>
</comment>
<organism evidence="3 4">
    <name type="scientific">Paenibacillus oceani</name>
    <dbReference type="NCBI Taxonomy" id="2772510"/>
    <lineage>
        <taxon>Bacteria</taxon>
        <taxon>Bacillati</taxon>
        <taxon>Bacillota</taxon>
        <taxon>Bacilli</taxon>
        <taxon>Bacillales</taxon>
        <taxon>Paenibacillaceae</taxon>
        <taxon>Paenibacillus</taxon>
    </lineage>
</organism>
<keyword evidence="4" id="KW-1185">Reference proteome</keyword>
<name>A0A927CBZ8_9BACL</name>
<keyword evidence="2" id="KW-0472">Membrane</keyword>
<evidence type="ECO:0000313" key="4">
    <source>
        <dbReference type="Proteomes" id="UP000639396"/>
    </source>
</evidence>
<dbReference type="EMBL" id="JACXJA010000022">
    <property type="protein sequence ID" value="MBD2863782.1"/>
    <property type="molecule type" value="Genomic_DNA"/>
</dbReference>
<gene>
    <name evidence="3" type="ORF">IDH45_17475</name>
</gene>
<accession>A0A927CBZ8</accession>
<keyword evidence="1" id="KW-0175">Coiled coil</keyword>
<dbReference type="AlphaFoldDB" id="A0A927CBZ8"/>
<evidence type="ECO:0000313" key="3">
    <source>
        <dbReference type="EMBL" id="MBD2863782.1"/>
    </source>
</evidence>
<evidence type="ECO:0000256" key="2">
    <source>
        <dbReference type="SAM" id="Phobius"/>
    </source>
</evidence>
<evidence type="ECO:0000256" key="1">
    <source>
        <dbReference type="SAM" id="Coils"/>
    </source>
</evidence>
<feature type="transmembrane region" description="Helical" evidence="2">
    <location>
        <begin position="12"/>
        <end position="33"/>
    </location>
</feature>
<keyword evidence="2" id="KW-1133">Transmembrane helix</keyword>
<keyword evidence="2" id="KW-0812">Transmembrane</keyword>
<reference evidence="3" key="1">
    <citation type="submission" date="2020-09" db="EMBL/GenBank/DDBJ databases">
        <title>A novel bacterium of genus Paenibacillus, isolated from South China Sea.</title>
        <authorList>
            <person name="Huang H."/>
            <person name="Mo K."/>
            <person name="Hu Y."/>
        </authorList>
    </citation>
    <scope>NUCLEOTIDE SEQUENCE</scope>
    <source>
        <strain evidence="3">IB182363</strain>
    </source>
</reference>
<protein>
    <submittedName>
        <fullName evidence="3">Uncharacterized protein</fullName>
    </submittedName>
</protein>
<proteinExistence type="predicted"/>
<dbReference type="Proteomes" id="UP000639396">
    <property type="component" value="Unassembled WGS sequence"/>
</dbReference>
<dbReference type="RefSeq" id="WP_190929410.1">
    <property type="nucleotide sequence ID" value="NZ_JACXJA010000022.1"/>
</dbReference>